<reference evidence="4" key="1">
    <citation type="submission" date="2015-12" db="EMBL/GenBank/DDBJ databases">
        <title>Update maize B73 reference genome by single molecule sequencing technologies.</title>
        <authorList>
            <consortium name="Maize Genome Sequencing Project"/>
            <person name="Ware D."/>
        </authorList>
    </citation>
    <scope>NUCLEOTIDE SEQUENCE [LARGE SCALE GENOMIC DNA]</scope>
    <source>
        <strain evidence="4">cv. B73</strain>
    </source>
</reference>
<dbReference type="EnsemblPlants" id="Zm00001eb097950_T001">
    <property type="protein sequence ID" value="Zm00001eb097950_P001"/>
    <property type="gene ID" value="Zm00001eb097950"/>
</dbReference>
<feature type="region of interest" description="Disordered" evidence="1">
    <location>
        <begin position="77"/>
        <end position="106"/>
    </location>
</feature>
<name>A0A804MMP3_MAIZE</name>
<reference evidence="3" key="2">
    <citation type="submission" date="2019-07" db="EMBL/GenBank/DDBJ databases">
        <authorList>
            <person name="Seetharam A."/>
            <person name="Woodhouse M."/>
            <person name="Cannon E."/>
        </authorList>
    </citation>
    <scope>NUCLEOTIDE SEQUENCE [LARGE SCALE GENOMIC DNA]</scope>
    <source>
        <strain evidence="3">cv. B73</strain>
    </source>
</reference>
<evidence type="ECO:0000313" key="3">
    <source>
        <dbReference type="EnsemblPlants" id="Zm00001eb097950_P001"/>
    </source>
</evidence>
<feature type="region of interest" description="Disordered" evidence="1">
    <location>
        <begin position="196"/>
        <end position="220"/>
    </location>
</feature>
<proteinExistence type="predicted"/>
<keyword evidence="2" id="KW-1133">Transmembrane helix</keyword>
<keyword evidence="4" id="KW-1185">Reference proteome</keyword>
<evidence type="ECO:0000256" key="1">
    <source>
        <dbReference type="SAM" id="MobiDB-lite"/>
    </source>
</evidence>
<reference evidence="3" key="3">
    <citation type="submission" date="2021-05" db="UniProtKB">
        <authorList>
            <consortium name="EnsemblPlants"/>
        </authorList>
    </citation>
    <scope>IDENTIFICATION</scope>
    <source>
        <strain evidence="3">cv. B73</strain>
    </source>
</reference>
<evidence type="ECO:0000256" key="2">
    <source>
        <dbReference type="SAM" id="Phobius"/>
    </source>
</evidence>
<dbReference type="Proteomes" id="UP000007305">
    <property type="component" value="Chromosome 2"/>
</dbReference>
<protein>
    <submittedName>
        <fullName evidence="3">Uncharacterized protein</fullName>
    </submittedName>
</protein>
<feature type="transmembrane region" description="Helical" evidence="2">
    <location>
        <begin position="20"/>
        <end position="47"/>
    </location>
</feature>
<dbReference type="Gramene" id="Zm00001eb097950_T002">
    <property type="protein sequence ID" value="Zm00001eb097950_P002"/>
    <property type="gene ID" value="Zm00001eb097950"/>
</dbReference>
<keyword evidence="2" id="KW-0812">Transmembrane</keyword>
<keyword evidence="2" id="KW-0472">Membrane</keyword>
<sequence length="220" mass="22937">METAAAMVEGGVGRFSRAPALAAALLAETWAPLAVALAALATLPSLLRRLQVIVLRLRSCGKEAIQSHIGTYYYSSCDEDDGDSDEDESSDDEAEAGSSGDDEEDLERVGFYEGPADGVLPWGGAVVRTWQGRFSGCASGGGAVGATASGAASPAAVRLWGAGTASGEPWWAACSADESGWRDGAAAEADQVVVGWPREHASQQRRRRERRAVPLALTGR</sequence>
<dbReference type="AlphaFoldDB" id="A0A804MMP3"/>
<organism evidence="3 4">
    <name type="scientific">Zea mays</name>
    <name type="common">Maize</name>
    <dbReference type="NCBI Taxonomy" id="4577"/>
    <lineage>
        <taxon>Eukaryota</taxon>
        <taxon>Viridiplantae</taxon>
        <taxon>Streptophyta</taxon>
        <taxon>Embryophyta</taxon>
        <taxon>Tracheophyta</taxon>
        <taxon>Spermatophyta</taxon>
        <taxon>Magnoliopsida</taxon>
        <taxon>Liliopsida</taxon>
        <taxon>Poales</taxon>
        <taxon>Poaceae</taxon>
        <taxon>PACMAD clade</taxon>
        <taxon>Panicoideae</taxon>
        <taxon>Andropogonodae</taxon>
        <taxon>Andropogoneae</taxon>
        <taxon>Tripsacinae</taxon>
        <taxon>Zea</taxon>
    </lineage>
</organism>
<evidence type="ECO:0000313" key="4">
    <source>
        <dbReference type="Proteomes" id="UP000007305"/>
    </source>
</evidence>
<dbReference type="EnsemblPlants" id="Zm00001eb097950_T002">
    <property type="protein sequence ID" value="Zm00001eb097950_P002"/>
    <property type="gene ID" value="Zm00001eb097950"/>
</dbReference>
<accession>A0A804MMP3</accession>
<dbReference type="Gramene" id="Zm00001eb097950_T001">
    <property type="protein sequence ID" value="Zm00001eb097950_P001"/>
    <property type="gene ID" value="Zm00001eb097950"/>
</dbReference>
<dbReference type="FunCoup" id="A0A804MMP3">
    <property type="interactions" value="124"/>
</dbReference>